<dbReference type="InterPro" id="IPR005215">
    <property type="entry name" value="Trig_fac"/>
</dbReference>
<dbReference type="SUPFAM" id="SSF109998">
    <property type="entry name" value="Triger factor/SurA peptide-binding domain-like"/>
    <property type="match status" value="1"/>
</dbReference>
<evidence type="ECO:0000256" key="1">
    <source>
        <dbReference type="ARBA" id="ARBA00000971"/>
    </source>
</evidence>
<dbReference type="Pfam" id="PF00254">
    <property type="entry name" value="FKBP_C"/>
    <property type="match status" value="1"/>
</dbReference>
<proteinExistence type="inferred from homology"/>
<evidence type="ECO:0000313" key="17">
    <source>
        <dbReference type="Proteomes" id="UP000660380"/>
    </source>
</evidence>
<dbReference type="Pfam" id="PF05698">
    <property type="entry name" value="Trigger_C"/>
    <property type="match status" value="1"/>
</dbReference>
<evidence type="ECO:0000256" key="2">
    <source>
        <dbReference type="ARBA" id="ARBA00005464"/>
    </source>
</evidence>
<evidence type="ECO:0000256" key="9">
    <source>
        <dbReference type="ARBA" id="ARBA00023306"/>
    </source>
</evidence>
<dbReference type="SUPFAM" id="SSF54534">
    <property type="entry name" value="FKBP-like"/>
    <property type="match status" value="1"/>
</dbReference>
<comment type="similarity">
    <text evidence="2 11 13">Belongs to the FKBP-type PPIase family. Tig subfamily.</text>
</comment>
<evidence type="ECO:0000256" key="8">
    <source>
        <dbReference type="ARBA" id="ARBA00023235"/>
    </source>
</evidence>
<dbReference type="InterPro" id="IPR027304">
    <property type="entry name" value="Trigger_fact/SurA_dom_sf"/>
</dbReference>
<feature type="region of interest" description="Disordered" evidence="14">
    <location>
        <begin position="440"/>
        <end position="503"/>
    </location>
</feature>
<comment type="function">
    <text evidence="11">Involved in protein export. Acts as a chaperone by maintaining the newly synthesized protein in an open conformation. Functions as a peptidyl-prolyl cis-trans isomerase.</text>
</comment>
<keyword evidence="6 11" id="KW-0697">Rotamase</keyword>
<keyword evidence="17" id="KW-1185">Reference proteome</keyword>
<dbReference type="RefSeq" id="WP_084763160.1">
    <property type="nucleotide sequence ID" value="NZ_JACJTA010000087.1"/>
</dbReference>
<evidence type="ECO:0000313" key="16">
    <source>
        <dbReference type="EMBL" id="MBD2608247.1"/>
    </source>
</evidence>
<feature type="domain" description="PPIase FKBP-type" evidence="15">
    <location>
        <begin position="169"/>
        <end position="265"/>
    </location>
</feature>
<comment type="catalytic activity">
    <reaction evidence="1 11 12">
        <text>[protein]-peptidylproline (omega=180) = [protein]-peptidylproline (omega=0)</text>
        <dbReference type="Rhea" id="RHEA:16237"/>
        <dbReference type="Rhea" id="RHEA-COMP:10747"/>
        <dbReference type="Rhea" id="RHEA-COMP:10748"/>
        <dbReference type="ChEBI" id="CHEBI:83833"/>
        <dbReference type="ChEBI" id="CHEBI:83834"/>
        <dbReference type="EC" id="5.2.1.8"/>
    </reaction>
</comment>
<evidence type="ECO:0000256" key="10">
    <source>
        <dbReference type="ARBA" id="ARBA00029986"/>
    </source>
</evidence>
<organism evidence="16 17">
    <name type="scientific">Scytonema hofmannii FACHB-248</name>
    <dbReference type="NCBI Taxonomy" id="1842502"/>
    <lineage>
        <taxon>Bacteria</taxon>
        <taxon>Bacillati</taxon>
        <taxon>Cyanobacteriota</taxon>
        <taxon>Cyanophyceae</taxon>
        <taxon>Nostocales</taxon>
        <taxon>Scytonemataceae</taxon>
        <taxon>Scytonema</taxon>
    </lineage>
</organism>
<comment type="domain">
    <text evidence="11">Consists of 3 domains; the N-terminus binds the ribosome, the middle domain has PPIase activity, while the C-terminus has intrinsic chaperone activity on its own.</text>
</comment>
<evidence type="ECO:0000256" key="11">
    <source>
        <dbReference type="HAMAP-Rule" id="MF_00303"/>
    </source>
</evidence>
<evidence type="ECO:0000259" key="15">
    <source>
        <dbReference type="PROSITE" id="PS50059"/>
    </source>
</evidence>
<gene>
    <name evidence="11" type="primary">tig</name>
    <name evidence="16" type="ORF">H6G81_27970</name>
</gene>
<dbReference type="PANTHER" id="PTHR30560">
    <property type="entry name" value="TRIGGER FACTOR CHAPERONE AND PEPTIDYL-PROLYL CIS/TRANS ISOMERASE"/>
    <property type="match status" value="1"/>
</dbReference>
<evidence type="ECO:0000256" key="7">
    <source>
        <dbReference type="ARBA" id="ARBA00023186"/>
    </source>
</evidence>
<dbReference type="Gene3D" id="3.30.70.1050">
    <property type="entry name" value="Trigger factor ribosome-binding domain"/>
    <property type="match status" value="1"/>
</dbReference>
<evidence type="ECO:0000256" key="5">
    <source>
        <dbReference type="ARBA" id="ARBA00022618"/>
    </source>
</evidence>
<keyword evidence="7 11" id="KW-0143">Chaperone</keyword>
<sequence length="503" mass="56218">MKVTQEKLPASQIGLEIEITPEMTKQTYEKVIKNFTKDANIPGFRKGKVPRPILLQRIGTARIKAAALEEIIQDGIEKAVKQENIQAIGQPHLRSSFEELINNYEPGKALIFSAGVDVEPEVNLVKYTDFEVKAEEIKSDPEKVDKVLEGERQEMGTLIPVEGRAAQIGDVAVVDFKGVYFKGEDETAEPEPIPGGEAEDFQVELQEDKFIPGFVTGMIGMNPGETKEISAQFPDPYANEELAGKKAKFTVTLKEIKEKELPELNDDFAQEMSDFDTLAELRASLEERYEKEAASKTKVNKQEALLAELLKHVEVDLPETMISQEVDQMLTQTAMRLSQQGLDVKKLFTQDIIPQLRERSRSEAIERLKRSLALVEIGKRESIEVTPEEVEARFTELMQEYADQDVDPERLKAVVAQELSTEKILDWLIEHSSVELVPEGSLIPPEEVESPELEAAAPEIEQQTTESVELVPEGSLIPQEEAESPELQAAAPEIEQQTSESAP</sequence>
<dbReference type="InterPro" id="IPR037041">
    <property type="entry name" value="Trigger_fac_C_sf"/>
</dbReference>
<dbReference type="Pfam" id="PF05697">
    <property type="entry name" value="Trigger_N"/>
    <property type="match status" value="1"/>
</dbReference>
<dbReference type="GO" id="GO:0003755">
    <property type="term" value="F:peptidyl-prolyl cis-trans isomerase activity"/>
    <property type="evidence" value="ECO:0007669"/>
    <property type="project" value="UniProtKB-EC"/>
</dbReference>
<dbReference type="InterPro" id="IPR008881">
    <property type="entry name" value="Trigger_fac_ribosome-bd_bac"/>
</dbReference>
<keyword evidence="11" id="KW-0963">Cytoplasm</keyword>
<dbReference type="InterPro" id="IPR001179">
    <property type="entry name" value="PPIase_FKBP_dom"/>
</dbReference>
<dbReference type="EMBL" id="JACJTA010000087">
    <property type="protein sequence ID" value="MBD2608247.1"/>
    <property type="molecule type" value="Genomic_DNA"/>
</dbReference>
<evidence type="ECO:0000256" key="6">
    <source>
        <dbReference type="ARBA" id="ARBA00023110"/>
    </source>
</evidence>
<keyword evidence="8 11" id="KW-0413">Isomerase</keyword>
<evidence type="ECO:0000256" key="14">
    <source>
        <dbReference type="SAM" id="MobiDB-lite"/>
    </source>
</evidence>
<dbReference type="HAMAP" id="MF_00303">
    <property type="entry name" value="Trigger_factor_Tig"/>
    <property type="match status" value="1"/>
</dbReference>
<accession>A0ABR8GYL3</accession>
<dbReference type="InterPro" id="IPR008880">
    <property type="entry name" value="Trigger_fac_C"/>
</dbReference>
<protein>
    <recommendedName>
        <fullName evidence="4 11">Trigger factor</fullName>
        <shortName evidence="11">TF</shortName>
        <ecNumber evidence="3 11">5.2.1.8</ecNumber>
    </recommendedName>
    <alternativeName>
        <fullName evidence="10 11">PPIase</fullName>
    </alternativeName>
</protein>
<dbReference type="InterPro" id="IPR036611">
    <property type="entry name" value="Trigger_fac_ribosome-bd_sf"/>
</dbReference>
<evidence type="ECO:0000256" key="4">
    <source>
        <dbReference type="ARBA" id="ARBA00016902"/>
    </source>
</evidence>
<dbReference type="Gene3D" id="3.10.50.40">
    <property type="match status" value="1"/>
</dbReference>
<dbReference type="NCBIfam" id="TIGR00115">
    <property type="entry name" value="tig"/>
    <property type="match status" value="1"/>
</dbReference>
<dbReference type="Proteomes" id="UP000660380">
    <property type="component" value="Unassembled WGS sequence"/>
</dbReference>
<dbReference type="Gene3D" id="1.10.3120.10">
    <property type="entry name" value="Trigger factor, C-terminal domain"/>
    <property type="match status" value="1"/>
</dbReference>
<comment type="subcellular location">
    <subcellularLocation>
        <location evidence="11">Cytoplasm</location>
    </subcellularLocation>
    <text evidence="11">About half TF is bound to the ribosome near the polypeptide exit tunnel while the other half is free in the cytoplasm.</text>
</comment>
<evidence type="ECO:0000256" key="13">
    <source>
        <dbReference type="RuleBase" id="RU003914"/>
    </source>
</evidence>
<keyword evidence="9 11" id="KW-0131">Cell cycle</keyword>
<reference evidence="16 17" key="1">
    <citation type="journal article" date="2020" name="ISME J.">
        <title>Comparative genomics reveals insights into cyanobacterial evolution and habitat adaptation.</title>
        <authorList>
            <person name="Chen M.Y."/>
            <person name="Teng W.K."/>
            <person name="Zhao L."/>
            <person name="Hu C.X."/>
            <person name="Zhou Y.K."/>
            <person name="Han B.P."/>
            <person name="Song L.R."/>
            <person name="Shu W.S."/>
        </authorList>
    </citation>
    <scope>NUCLEOTIDE SEQUENCE [LARGE SCALE GENOMIC DNA]</scope>
    <source>
        <strain evidence="16 17">FACHB-248</strain>
    </source>
</reference>
<dbReference type="InterPro" id="IPR046357">
    <property type="entry name" value="PPIase_dom_sf"/>
</dbReference>
<dbReference type="EC" id="5.2.1.8" evidence="3 11"/>
<keyword evidence="5 11" id="KW-0132">Cell division</keyword>
<evidence type="ECO:0000256" key="12">
    <source>
        <dbReference type="PROSITE-ProRule" id="PRU00277"/>
    </source>
</evidence>
<comment type="caution">
    <text evidence="16">The sequence shown here is derived from an EMBL/GenBank/DDBJ whole genome shotgun (WGS) entry which is preliminary data.</text>
</comment>
<name>A0ABR8GYL3_9CYAN</name>
<dbReference type="PANTHER" id="PTHR30560:SF3">
    <property type="entry name" value="TRIGGER FACTOR-LIKE PROTEIN TIG, CHLOROPLASTIC"/>
    <property type="match status" value="1"/>
</dbReference>
<evidence type="ECO:0000256" key="3">
    <source>
        <dbReference type="ARBA" id="ARBA00013194"/>
    </source>
</evidence>
<dbReference type="PROSITE" id="PS50059">
    <property type="entry name" value="FKBP_PPIASE"/>
    <property type="match status" value="1"/>
</dbReference>
<dbReference type="SUPFAM" id="SSF102735">
    <property type="entry name" value="Trigger factor ribosome-binding domain"/>
    <property type="match status" value="1"/>
</dbReference>